<keyword evidence="2" id="KW-0732">Signal</keyword>
<evidence type="ECO:0000313" key="4">
    <source>
        <dbReference type="Proteomes" id="UP000320300"/>
    </source>
</evidence>
<sequence length="451" mass="48703">MKSNFFKVLIISFLFPMITHARWTGNAPGPIYYNSGNVGIGTATPASNLEVQNSNYGWLMNLRTNAVNPGEINGLKLYSGYLGDLNKWAGISSVAENLHSNSTGLALYANTTESMRLAANGNVGVGTANPLQRFTISAQGDGASVTHLLRLEQYNYGSPVNGTGVAIDMAIGDNTNVPSLAGQIRLMRSNYNNSTMYFSTANSNNLSDKMVLDPYGNLGVGTITPSQKLTVSAQGNGASITPLLRLEQYNPGSPSAGTGVSIDMAIGDNTNLPALAGQIRLVRSDYINTSMYFSTALGNTISDKMIIDPYGNIGIGTNNTMGHKLAVNGDIIATSVNVKPFSDWPDYVFKPAYKLAPLSDLRKFINENQHLPDIPSAGHVAKNGVDLGEMNTILVKKVEELTLYLLEQNEQLQNQQKAAESQKKINQKQHEQIDELQAQLILLAKKLKITL</sequence>
<feature type="signal peptide" evidence="2">
    <location>
        <begin position="1"/>
        <end position="21"/>
    </location>
</feature>
<proteinExistence type="predicted"/>
<feature type="chain" id="PRO_5021829392" description="Peptidase S74 domain-containing protein" evidence="2">
    <location>
        <begin position="22"/>
        <end position="451"/>
    </location>
</feature>
<accession>A0A521C7V8</accession>
<gene>
    <name evidence="3" type="ORF">SAMN06265348_103293</name>
</gene>
<reference evidence="3 4" key="1">
    <citation type="submission" date="2017-05" db="EMBL/GenBank/DDBJ databases">
        <authorList>
            <person name="Varghese N."/>
            <person name="Submissions S."/>
        </authorList>
    </citation>
    <scope>NUCLEOTIDE SEQUENCE [LARGE SCALE GENOMIC DNA]</scope>
    <source>
        <strain evidence="3 4">DSM 19036</strain>
    </source>
</reference>
<keyword evidence="4" id="KW-1185">Reference proteome</keyword>
<dbReference type="OrthoDB" id="9808753at2"/>
<name>A0A521C7V8_9SPHI</name>
<evidence type="ECO:0000313" key="3">
    <source>
        <dbReference type="EMBL" id="SMO55506.1"/>
    </source>
</evidence>
<dbReference type="EMBL" id="FXTN01000003">
    <property type="protein sequence ID" value="SMO55506.1"/>
    <property type="molecule type" value="Genomic_DNA"/>
</dbReference>
<evidence type="ECO:0008006" key="5">
    <source>
        <dbReference type="Google" id="ProtNLM"/>
    </source>
</evidence>
<dbReference type="RefSeq" id="WP_142527486.1">
    <property type="nucleotide sequence ID" value="NZ_CBCSJO010000004.1"/>
</dbReference>
<feature type="coiled-coil region" evidence="1">
    <location>
        <begin position="398"/>
        <end position="446"/>
    </location>
</feature>
<evidence type="ECO:0000256" key="1">
    <source>
        <dbReference type="SAM" id="Coils"/>
    </source>
</evidence>
<organism evidence="3 4">
    <name type="scientific">Pedobacter westerhofensis</name>
    <dbReference type="NCBI Taxonomy" id="425512"/>
    <lineage>
        <taxon>Bacteria</taxon>
        <taxon>Pseudomonadati</taxon>
        <taxon>Bacteroidota</taxon>
        <taxon>Sphingobacteriia</taxon>
        <taxon>Sphingobacteriales</taxon>
        <taxon>Sphingobacteriaceae</taxon>
        <taxon>Pedobacter</taxon>
    </lineage>
</organism>
<protein>
    <recommendedName>
        <fullName evidence="5">Peptidase S74 domain-containing protein</fullName>
    </recommendedName>
</protein>
<dbReference type="Proteomes" id="UP000320300">
    <property type="component" value="Unassembled WGS sequence"/>
</dbReference>
<evidence type="ECO:0000256" key="2">
    <source>
        <dbReference type="SAM" id="SignalP"/>
    </source>
</evidence>
<keyword evidence="1" id="KW-0175">Coiled coil</keyword>
<dbReference type="AlphaFoldDB" id="A0A521C7V8"/>